<comment type="caution">
    <text evidence="2">The sequence shown here is derived from an EMBL/GenBank/DDBJ whole genome shotgun (WGS) entry which is preliminary data.</text>
</comment>
<proteinExistence type="predicted"/>
<evidence type="ECO:0000256" key="1">
    <source>
        <dbReference type="SAM" id="MobiDB-lite"/>
    </source>
</evidence>
<evidence type="ECO:0000313" key="2">
    <source>
        <dbReference type="EMBL" id="MBW0483217.1"/>
    </source>
</evidence>
<dbReference type="Proteomes" id="UP000765509">
    <property type="component" value="Unassembled WGS sequence"/>
</dbReference>
<organism evidence="2 3">
    <name type="scientific">Austropuccinia psidii MF-1</name>
    <dbReference type="NCBI Taxonomy" id="1389203"/>
    <lineage>
        <taxon>Eukaryota</taxon>
        <taxon>Fungi</taxon>
        <taxon>Dikarya</taxon>
        <taxon>Basidiomycota</taxon>
        <taxon>Pucciniomycotina</taxon>
        <taxon>Pucciniomycetes</taxon>
        <taxon>Pucciniales</taxon>
        <taxon>Sphaerophragmiaceae</taxon>
        <taxon>Austropuccinia</taxon>
    </lineage>
</organism>
<keyword evidence="3" id="KW-1185">Reference proteome</keyword>
<dbReference type="EMBL" id="AVOT02007123">
    <property type="protein sequence ID" value="MBW0483217.1"/>
    <property type="molecule type" value="Genomic_DNA"/>
</dbReference>
<reference evidence="2" key="1">
    <citation type="submission" date="2021-03" db="EMBL/GenBank/DDBJ databases">
        <title>Draft genome sequence of rust myrtle Austropuccinia psidii MF-1, a brazilian biotype.</title>
        <authorList>
            <person name="Quecine M.C."/>
            <person name="Pachon D.M.R."/>
            <person name="Bonatelli M.L."/>
            <person name="Correr F.H."/>
            <person name="Franceschini L.M."/>
            <person name="Leite T.F."/>
            <person name="Margarido G.R.A."/>
            <person name="Almeida C.A."/>
            <person name="Ferrarezi J.A."/>
            <person name="Labate C.A."/>
        </authorList>
    </citation>
    <scope>NUCLEOTIDE SEQUENCE</scope>
    <source>
        <strain evidence="2">MF-1</strain>
    </source>
</reference>
<feature type="region of interest" description="Disordered" evidence="1">
    <location>
        <begin position="32"/>
        <end position="54"/>
    </location>
</feature>
<dbReference type="AlphaFoldDB" id="A0A9Q3CGH5"/>
<gene>
    <name evidence="2" type="ORF">O181_022932</name>
</gene>
<name>A0A9Q3CGH5_9BASI</name>
<sequence>MPSYGTFYFLKQNSFSQLERAKKVSTRTSFQASIDSESFDEQTNPPPQMSPQDVSFRFQHNKNNFPIPPPPKVGILHPAPSFSPLHPNPLLKEAALRIMIKSPKPNSILTGSQDGF</sequence>
<protein>
    <submittedName>
        <fullName evidence="2">Uncharacterized protein</fullName>
    </submittedName>
</protein>
<evidence type="ECO:0000313" key="3">
    <source>
        <dbReference type="Proteomes" id="UP000765509"/>
    </source>
</evidence>
<accession>A0A9Q3CGH5</accession>